<dbReference type="GO" id="GO:0008716">
    <property type="term" value="F:D-alanine-D-alanine ligase activity"/>
    <property type="evidence" value="ECO:0007669"/>
    <property type="project" value="UniProtKB-UniRule"/>
</dbReference>
<evidence type="ECO:0000256" key="17">
    <source>
        <dbReference type="PROSITE-ProRule" id="PRU00409"/>
    </source>
</evidence>
<proteinExistence type="inferred from homology"/>
<evidence type="ECO:0000256" key="14">
    <source>
        <dbReference type="PIRSR" id="PIRSR039102-1"/>
    </source>
</evidence>
<keyword evidence="8 13" id="KW-0133">Cell shape</keyword>
<keyword evidence="3 13" id="KW-0436">Ligase</keyword>
<dbReference type="AlphaFoldDB" id="A0A4P2PU08"/>
<feature type="binding site" evidence="15">
    <location>
        <begin position="331"/>
        <end position="332"/>
    </location>
    <ligand>
        <name>ATP</name>
        <dbReference type="ChEBI" id="CHEBI:30616"/>
    </ligand>
</feature>
<dbReference type="Pfam" id="PF07478">
    <property type="entry name" value="Dala_Dala_lig_C"/>
    <property type="match status" value="1"/>
</dbReference>
<feature type="active site" evidence="14">
    <location>
        <position position="19"/>
    </location>
</feature>
<dbReference type="GO" id="GO:0046872">
    <property type="term" value="F:metal ion binding"/>
    <property type="evidence" value="ECO:0007669"/>
    <property type="project" value="UniProtKB-KW"/>
</dbReference>
<dbReference type="RefSeq" id="WP_129345128.1">
    <property type="nucleotide sequence ID" value="NZ_CP012670.1"/>
</dbReference>
<feature type="active site" evidence="14">
    <location>
        <position position="343"/>
    </location>
</feature>
<organism evidence="19 20">
    <name type="scientific">Sorangium cellulosum</name>
    <name type="common">Polyangium cellulosum</name>
    <dbReference type="NCBI Taxonomy" id="56"/>
    <lineage>
        <taxon>Bacteria</taxon>
        <taxon>Pseudomonadati</taxon>
        <taxon>Myxococcota</taxon>
        <taxon>Polyangia</taxon>
        <taxon>Polyangiales</taxon>
        <taxon>Polyangiaceae</taxon>
        <taxon>Sorangium</taxon>
    </lineage>
</organism>
<dbReference type="NCBIfam" id="TIGR01205">
    <property type="entry name" value="D_ala_D_alaTIGR"/>
    <property type="match status" value="1"/>
</dbReference>
<evidence type="ECO:0000256" key="5">
    <source>
        <dbReference type="ARBA" id="ARBA00022741"/>
    </source>
</evidence>
<keyword evidence="9 13" id="KW-0573">Peptidoglycan synthesis</keyword>
<dbReference type="UniPathway" id="UPA00219"/>
<dbReference type="PANTHER" id="PTHR23132:SF25">
    <property type="entry name" value="D-ALANINE--D-ALANINE LIGASE A"/>
    <property type="match status" value="1"/>
</dbReference>
<keyword evidence="5 15" id="KW-0547">Nucleotide-binding</keyword>
<dbReference type="EC" id="6.3.2.4" evidence="13"/>
<feature type="binding site" evidence="15">
    <location>
        <begin position="235"/>
        <end position="243"/>
    </location>
    <ligand>
        <name>ATP</name>
        <dbReference type="ChEBI" id="CHEBI:30616"/>
    </ligand>
</feature>
<evidence type="ECO:0000256" key="9">
    <source>
        <dbReference type="ARBA" id="ARBA00022984"/>
    </source>
</evidence>
<feature type="binding site" evidence="16">
    <location>
        <position position="332"/>
    </location>
    <ligand>
        <name>Mg(2+)</name>
        <dbReference type="ChEBI" id="CHEBI:18420"/>
        <label>2</label>
    </ligand>
</feature>
<feature type="active site" evidence="14">
    <location>
        <position position="205"/>
    </location>
</feature>
<dbReference type="InterPro" id="IPR000291">
    <property type="entry name" value="D-Ala_lig_Van_CS"/>
</dbReference>
<dbReference type="Gene3D" id="3.30.470.20">
    <property type="entry name" value="ATP-grasp fold, B domain"/>
    <property type="match status" value="1"/>
</dbReference>
<dbReference type="PROSITE" id="PS50975">
    <property type="entry name" value="ATP_GRASP"/>
    <property type="match status" value="1"/>
</dbReference>
<dbReference type="PANTHER" id="PTHR23132">
    <property type="entry name" value="D-ALANINE--D-ALANINE LIGASE"/>
    <property type="match status" value="1"/>
</dbReference>
<dbReference type="HAMAP" id="MF_00047">
    <property type="entry name" value="Dala_Dala_lig"/>
    <property type="match status" value="1"/>
</dbReference>
<protein>
    <recommendedName>
        <fullName evidence="13">D-alanine--D-alanine ligase</fullName>
        <ecNumber evidence="13">6.3.2.4</ecNumber>
    </recommendedName>
    <alternativeName>
        <fullName evidence="13">D-Ala-D-Ala ligase</fullName>
    </alternativeName>
    <alternativeName>
        <fullName evidence="13">D-alanylalanine synthetase</fullName>
    </alternativeName>
</protein>
<dbReference type="InterPro" id="IPR005905">
    <property type="entry name" value="D_ala_D_ala"/>
</dbReference>
<dbReference type="GO" id="GO:0008360">
    <property type="term" value="P:regulation of cell shape"/>
    <property type="evidence" value="ECO:0007669"/>
    <property type="project" value="UniProtKB-KW"/>
</dbReference>
<dbReference type="InterPro" id="IPR011095">
    <property type="entry name" value="Dala_Dala_lig_C"/>
</dbReference>
<dbReference type="GO" id="GO:0005524">
    <property type="term" value="F:ATP binding"/>
    <property type="evidence" value="ECO:0007669"/>
    <property type="project" value="UniProtKB-UniRule"/>
</dbReference>
<dbReference type="NCBIfam" id="NF002528">
    <property type="entry name" value="PRK01966.1-4"/>
    <property type="match status" value="1"/>
</dbReference>
<feature type="domain" description="ATP-grasp" evidence="18">
    <location>
        <begin position="150"/>
        <end position="365"/>
    </location>
</feature>
<keyword evidence="11 13" id="KW-0961">Cell wall biogenesis/degradation</keyword>
<evidence type="ECO:0000256" key="7">
    <source>
        <dbReference type="ARBA" id="ARBA00022842"/>
    </source>
</evidence>
<evidence type="ECO:0000256" key="8">
    <source>
        <dbReference type="ARBA" id="ARBA00022960"/>
    </source>
</evidence>
<comment type="catalytic activity">
    <reaction evidence="12 13">
        <text>2 D-alanine + ATP = D-alanyl-D-alanine + ADP + phosphate + H(+)</text>
        <dbReference type="Rhea" id="RHEA:11224"/>
        <dbReference type="ChEBI" id="CHEBI:15378"/>
        <dbReference type="ChEBI" id="CHEBI:30616"/>
        <dbReference type="ChEBI" id="CHEBI:43474"/>
        <dbReference type="ChEBI" id="CHEBI:57416"/>
        <dbReference type="ChEBI" id="CHEBI:57822"/>
        <dbReference type="ChEBI" id="CHEBI:456216"/>
        <dbReference type="EC" id="6.3.2.4"/>
    </reaction>
</comment>
<dbReference type="PIRSF" id="PIRSF039102">
    <property type="entry name" value="Ddl/VanB"/>
    <property type="match status" value="1"/>
</dbReference>
<evidence type="ECO:0000256" key="2">
    <source>
        <dbReference type="ARBA" id="ARBA00010871"/>
    </source>
</evidence>
<dbReference type="GO" id="GO:0009252">
    <property type="term" value="P:peptidoglycan biosynthetic process"/>
    <property type="evidence" value="ECO:0007669"/>
    <property type="project" value="UniProtKB-UniRule"/>
</dbReference>
<feature type="binding site" evidence="15">
    <location>
        <begin position="197"/>
        <end position="199"/>
    </location>
    <ligand>
        <name>ATP</name>
        <dbReference type="ChEBI" id="CHEBI:30616"/>
    </ligand>
</feature>
<evidence type="ECO:0000256" key="4">
    <source>
        <dbReference type="ARBA" id="ARBA00022723"/>
    </source>
</evidence>
<reference evidence="19 20" key="1">
    <citation type="submission" date="2015-09" db="EMBL/GenBank/DDBJ databases">
        <title>Sorangium comparison.</title>
        <authorList>
            <person name="Zaburannyi N."/>
            <person name="Bunk B."/>
            <person name="Overmann J."/>
            <person name="Mueller R."/>
        </authorList>
    </citation>
    <scope>NUCLEOTIDE SEQUENCE [LARGE SCALE GENOMIC DNA]</scope>
    <source>
        <strain evidence="19 20">So ceGT47</strain>
    </source>
</reference>
<dbReference type="PROSITE" id="PS00844">
    <property type="entry name" value="DALA_DALA_LIGASE_2"/>
    <property type="match status" value="1"/>
</dbReference>
<evidence type="ECO:0000256" key="13">
    <source>
        <dbReference type="HAMAP-Rule" id="MF_00047"/>
    </source>
</evidence>
<dbReference type="SUPFAM" id="SSF52440">
    <property type="entry name" value="PreATP-grasp domain"/>
    <property type="match status" value="1"/>
</dbReference>
<dbReference type="InterPro" id="IPR011761">
    <property type="entry name" value="ATP-grasp"/>
</dbReference>
<evidence type="ECO:0000256" key="16">
    <source>
        <dbReference type="PIRSR" id="PIRSR039102-3"/>
    </source>
</evidence>
<comment type="cofactor">
    <cofactor evidence="16">
        <name>Mg(2+)</name>
        <dbReference type="ChEBI" id="CHEBI:18420"/>
    </cofactor>
    <cofactor evidence="16">
        <name>Mn(2+)</name>
        <dbReference type="ChEBI" id="CHEBI:29035"/>
    </cofactor>
    <text evidence="16">Binds 2 magnesium or manganese ions per subunit.</text>
</comment>
<dbReference type="Gene3D" id="3.40.50.20">
    <property type="match status" value="1"/>
</dbReference>
<feature type="binding site" evidence="16">
    <location>
        <position position="319"/>
    </location>
    <ligand>
        <name>Mg(2+)</name>
        <dbReference type="ChEBI" id="CHEBI:18420"/>
        <label>1</label>
    </ligand>
</feature>
<comment type="function">
    <text evidence="13">Cell wall formation.</text>
</comment>
<evidence type="ECO:0000256" key="6">
    <source>
        <dbReference type="ARBA" id="ARBA00022840"/>
    </source>
</evidence>
<evidence type="ECO:0000256" key="11">
    <source>
        <dbReference type="ARBA" id="ARBA00023316"/>
    </source>
</evidence>
<comment type="pathway">
    <text evidence="13">Cell wall biogenesis; peptidoglycan biosynthesis.</text>
</comment>
<feature type="binding site" evidence="16">
    <location>
        <position position="334"/>
    </location>
    <ligand>
        <name>Mg(2+)</name>
        <dbReference type="ChEBI" id="CHEBI:18420"/>
        <label>2</label>
    </ligand>
</feature>
<keyword evidence="13" id="KW-0963">Cytoplasm</keyword>
<dbReference type="PROSITE" id="PS00843">
    <property type="entry name" value="DALA_DALA_LIGASE_1"/>
    <property type="match status" value="1"/>
</dbReference>
<dbReference type="Gene3D" id="3.30.1490.20">
    <property type="entry name" value="ATP-grasp fold, A domain"/>
    <property type="match status" value="1"/>
</dbReference>
<comment type="similarity">
    <text evidence="2 13">Belongs to the D-alanine--D-alanine ligase family.</text>
</comment>
<dbReference type="InterPro" id="IPR013815">
    <property type="entry name" value="ATP_grasp_subdomain_1"/>
</dbReference>
<feature type="binding site" evidence="15">
    <location>
        <begin position="205"/>
        <end position="206"/>
    </location>
    <ligand>
        <name>ATP</name>
        <dbReference type="ChEBI" id="CHEBI:30616"/>
    </ligand>
</feature>
<keyword evidence="10 16" id="KW-0464">Manganese</keyword>
<dbReference type="Pfam" id="PF01820">
    <property type="entry name" value="Dala_Dala_lig_N"/>
    <property type="match status" value="1"/>
</dbReference>
<evidence type="ECO:0000256" key="12">
    <source>
        <dbReference type="ARBA" id="ARBA00047614"/>
    </source>
</evidence>
<evidence type="ECO:0000313" key="20">
    <source>
        <dbReference type="Proteomes" id="UP000295781"/>
    </source>
</evidence>
<keyword evidence="6 17" id="KW-0067">ATP-binding</keyword>
<feature type="binding site" evidence="16">
    <location>
        <position position="332"/>
    </location>
    <ligand>
        <name>Mg(2+)</name>
        <dbReference type="ChEBI" id="CHEBI:18420"/>
        <label>1</label>
    </ligand>
</feature>
<evidence type="ECO:0000256" key="1">
    <source>
        <dbReference type="ARBA" id="ARBA00001936"/>
    </source>
</evidence>
<dbReference type="InterPro" id="IPR016185">
    <property type="entry name" value="PreATP-grasp_dom_sf"/>
</dbReference>
<feature type="binding site" evidence="15">
    <location>
        <position position="146"/>
    </location>
    <ligand>
        <name>ATP</name>
        <dbReference type="ChEBI" id="CHEBI:30616"/>
    </ligand>
</feature>
<dbReference type="SUPFAM" id="SSF56059">
    <property type="entry name" value="Glutathione synthetase ATP-binding domain-like"/>
    <property type="match status" value="1"/>
</dbReference>
<dbReference type="FunFam" id="3.30.470.20:FF:000008">
    <property type="entry name" value="D-alanine--D-alanine ligase"/>
    <property type="match status" value="1"/>
</dbReference>
<comment type="subcellular location">
    <subcellularLocation>
        <location evidence="13">Cytoplasm</location>
    </subcellularLocation>
</comment>
<comment type="cofactor">
    <cofactor evidence="1">
        <name>Mn(2+)</name>
        <dbReference type="ChEBI" id="CHEBI:29035"/>
    </cofactor>
</comment>
<accession>A0A4P2PU08</accession>
<keyword evidence="4 16" id="KW-0479">Metal-binding</keyword>
<dbReference type="GO" id="GO:0071555">
    <property type="term" value="P:cell wall organization"/>
    <property type="evidence" value="ECO:0007669"/>
    <property type="project" value="UniProtKB-KW"/>
</dbReference>
<name>A0A4P2PU08_SORCE</name>
<dbReference type="InterPro" id="IPR011127">
    <property type="entry name" value="Dala_Dala_lig_N"/>
</dbReference>
<evidence type="ECO:0000256" key="15">
    <source>
        <dbReference type="PIRSR" id="PIRSR039102-2"/>
    </source>
</evidence>
<evidence type="ECO:0000259" key="18">
    <source>
        <dbReference type="PROSITE" id="PS50975"/>
    </source>
</evidence>
<sequence length="381" mass="40749">MRNPAKVRVAVLFGGRSAEHEISLLSARFVVEALDRDRYEPVLVGIDKSGRWLLQEEALLLGAARDPRLARLNEAMPEVALGAHPGAAGEATLTAPGGGARSTIDVVFPVLHGPMGEDGCVQGLLELAGVPYVGSGVLGSAVGMDKDVMKRLLREAEIPIVPHVTVRRAAWDRDRGACLEQIAALSAAGGGRFGPIFVKPANLGSSVGVRRVTAREELEAAVEHAFAFDLKIVCEQGIEGVREIECAVLGDDDPIASQPGEIVVGHADGFYSYAAKYIDAEGATIRIPADLTPAEQNAVQLLALRTFRALEASGLSRVDLFLSPDRRLYVNEINTLPGFTAISMYPKLWEASGIPPRELVGRLITLALERGERKARLRTSA</sequence>
<keyword evidence="7 16" id="KW-0460">Magnesium</keyword>
<evidence type="ECO:0000256" key="10">
    <source>
        <dbReference type="ARBA" id="ARBA00023211"/>
    </source>
</evidence>
<dbReference type="GO" id="GO:0005829">
    <property type="term" value="C:cytosol"/>
    <property type="evidence" value="ECO:0007669"/>
    <property type="project" value="TreeGrafter"/>
</dbReference>
<dbReference type="EMBL" id="CP012670">
    <property type="protein sequence ID" value="AUX20149.1"/>
    <property type="molecule type" value="Genomic_DNA"/>
</dbReference>
<evidence type="ECO:0000313" key="19">
    <source>
        <dbReference type="EMBL" id="AUX20149.1"/>
    </source>
</evidence>
<evidence type="ECO:0000256" key="3">
    <source>
        <dbReference type="ARBA" id="ARBA00022598"/>
    </source>
</evidence>
<dbReference type="OrthoDB" id="9813261at2"/>
<dbReference type="Proteomes" id="UP000295781">
    <property type="component" value="Chromosome"/>
</dbReference>
<gene>
    <name evidence="13 19" type="primary">ddl</name>
    <name evidence="19" type="ORF">SOCEGT47_006130</name>
</gene>